<organism evidence="1 2">
    <name type="scientific">Cupriavidus pauculus</name>
    <dbReference type="NCBI Taxonomy" id="82633"/>
    <lineage>
        <taxon>Bacteria</taxon>
        <taxon>Pseudomonadati</taxon>
        <taxon>Pseudomonadota</taxon>
        <taxon>Betaproteobacteria</taxon>
        <taxon>Burkholderiales</taxon>
        <taxon>Burkholderiaceae</taxon>
        <taxon>Cupriavidus</taxon>
    </lineage>
</organism>
<dbReference type="EMBL" id="CP033968">
    <property type="protein sequence ID" value="AZG12110.1"/>
    <property type="molecule type" value="Genomic_DNA"/>
</dbReference>
<dbReference type="GeneID" id="60824572"/>
<evidence type="ECO:0000313" key="2">
    <source>
        <dbReference type="Proteomes" id="UP000270411"/>
    </source>
</evidence>
<dbReference type="OrthoDB" id="7007851at2"/>
<protein>
    <submittedName>
        <fullName evidence="1">Uncharacterized protein</fullName>
    </submittedName>
</protein>
<gene>
    <name evidence="1" type="ORF">EHF44_01130</name>
</gene>
<evidence type="ECO:0000313" key="1">
    <source>
        <dbReference type="EMBL" id="AZG12110.1"/>
    </source>
</evidence>
<proteinExistence type="predicted"/>
<name>A0A3G8GVV7_9BURK</name>
<sequence length="259" mass="29099">MSNTPLRTQSIIQVQERALELGWFHDLEVSFSYWHGGKLLLDGPKFQWPNETVLEDVRDEGQRLCRIYDISSTSSLELLAFRVDREVPRAKSPSDGHWHYPERDQGLPPTLLRSCHLIWSSKTGEAPTLRDWHVREACFAKYVPIVGTCVGAADLLGRFFVQTNPLAQDAMRRGLAIFDGEVSHLTIDEEPSGPGGRFIRVAGQISIATAPGSPRTSDAELLDTVALAAAIDVRPTSRDLHWDTTRLDKEQQSWSWLNP</sequence>
<dbReference type="Proteomes" id="UP000270411">
    <property type="component" value="Plasmid unnamed1"/>
</dbReference>
<keyword evidence="1" id="KW-0614">Plasmid</keyword>
<reference evidence="2" key="1">
    <citation type="submission" date="2018-11" db="EMBL/GenBank/DDBJ databases">
        <title>FDA dAtabase for Regulatory Grade micrObial Sequences (FDA-ARGOS): Supporting development and validation of Infectious Disease Dx tests.</title>
        <authorList>
            <person name="Goldberg B."/>
            <person name="Campos J."/>
            <person name="Tallon L."/>
            <person name="Sadzewicz L."/>
            <person name="Zhao X."/>
            <person name="Vavikolanu K."/>
            <person name="Mehta A."/>
            <person name="Aluvathingal J."/>
            <person name="Nadendla S."/>
            <person name="Geyer C."/>
            <person name="Nandy P."/>
            <person name="Yan Y."/>
            <person name="Sichtig H."/>
        </authorList>
    </citation>
    <scope>NUCLEOTIDE SEQUENCE [LARGE SCALE GENOMIC DNA]</scope>
    <source>
        <strain evidence="2">FDAARGOS_614</strain>
        <plasmid evidence="2">unnamed1</plasmid>
    </source>
</reference>
<dbReference type="RefSeq" id="WP_017510877.1">
    <property type="nucleotide sequence ID" value="NZ_CP033968.1"/>
</dbReference>
<accession>A0A3G8GVV7</accession>
<dbReference type="AlphaFoldDB" id="A0A3G8GVV7"/>
<dbReference type="KEGG" id="cpau:EHF44_01130"/>
<geneLocation type="plasmid" evidence="1">
    <name>unnamed1</name>
</geneLocation>